<feature type="domain" description="EF-hand" evidence="8">
    <location>
        <begin position="49"/>
        <end position="84"/>
    </location>
</feature>
<dbReference type="GO" id="GO:0005509">
    <property type="term" value="F:calcium ion binding"/>
    <property type="evidence" value="ECO:0007669"/>
    <property type="project" value="InterPro"/>
</dbReference>
<dbReference type="SMART" id="SM00054">
    <property type="entry name" value="EFh"/>
    <property type="match status" value="4"/>
</dbReference>
<evidence type="ECO:0000256" key="7">
    <source>
        <dbReference type="ARBA" id="ARBA00078496"/>
    </source>
</evidence>
<protein>
    <recommendedName>
        <fullName evidence="7">Sulfhydryl light chain</fullName>
    </recommendedName>
</protein>
<sequence length="163" mass="18866">MAEKSASPKDRKQFEKDVKNMFDQMDKNGNGKVSKEEMGKLLRSMGVQMTGEELEAAMKKIDTNKDGQISYSEFKTFVMRQFHESSGSKEDQIRQVFRMIDRDDNGYIQKAEIRRAVKALGETLTNAELEDMMREADLNNDGKINYEEFVKMWTKKLEARATT</sequence>
<dbReference type="Proteomes" id="UP000828390">
    <property type="component" value="Unassembled WGS sequence"/>
</dbReference>
<dbReference type="AlphaFoldDB" id="A0A9D4BY50"/>
<dbReference type="PANTHER" id="PTHR23048:SF0">
    <property type="entry name" value="CALMODULIN LIKE 3"/>
    <property type="match status" value="1"/>
</dbReference>
<comment type="caution">
    <text evidence="9">The sequence shown here is derived from an EMBL/GenBank/DDBJ whole genome shotgun (WGS) entry which is preliminary data.</text>
</comment>
<dbReference type="EMBL" id="JAIWYP010000014">
    <property type="protein sequence ID" value="KAH3713110.1"/>
    <property type="molecule type" value="Genomic_DNA"/>
</dbReference>
<evidence type="ECO:0000313" key="9">
    <source>
        <dbReference type="EMBL" id="KAH3713110.1"/>
    </source>
</evidence>
<reference evidence="9" key="1">
    <citation type="journal article" date="2019" name="bioRxiv">
        <title>The Genome of the Zebra Mussel, Dreissena polymorpha: A Resource for Invasive Species Research.</title>
        <authorList>
            <person name="McCartney M.A."/>
            <person name="Auch B."/>
            <person name="Kono T."/>
            <person name="Mallez S."/>
            <person name="Zhang Y."/>
            <person name="Obille A."/>
            <person name="Becker A."/>
            <person name="Abrahante J.E."/>
            <person name="Garbe J."/>
            <person name="Badalamenti J.P."/>
            <person name="Herman A."/>
            <person name="Mangelson H."/>
            <person name="Liachko I."/>
            <person name="Sullivan S."/>
            <person name="Sone E.D."/>
            <person name="Koren S."/>
            <person name="Silverstein K.A.T."/>
            <person name="Beckman K.B."/>
            <person name="Gohl D.M."/>
        </authorList>
    </citation>
    <scope>NUCLEOTIDE SEQUENCE</scope>
    <source>
        <strain evidence="9">Duluth1</strain>
        <tissue evidence="9">Whole animal</tissue>
    </source>
</reference>
<dbReference type="Gene3D" id="1.10.238.10">
    <property type="entry name" value="EF-hand"/>
    <property type="match status" value="2"/>
</dbReference>
<dbReference type="GO" id="GO:0016460">
    <property type="term" value="C:myosin II complex"/>
    <property type="evidence" value="ECO:0007669"/>
    <property type="project" value="TreeGrafter"/>
</dbReference>
<name>A0A9D4BY50_DREPO</name>
<dbReference type="FunFam" id="1.10.238.10:FF:000003">
    <property type="entry name" value="Calmodulin A"/>
    <property type="match status" value="1"/>
</dbReference>
<keyword evidence="2" id="KW-0106">Calcium</keyword>
<evidence type="ECO:0000256" key="4">
    <source>
        <dbReference type="ARBA" id="ARBA00023175"/>
    </source>
</evidence>
<accession>A0A9D4BY50</accession>
<organism evidence="9 10">
    <name type="scientific">Dreissena polymorpha</name>
    <name type="common">Zebra mussel</name>
    <name type="synonym">Mytilus polymorpha</name>
    <dbReference type="NCBI Taxonomy" id="45954"/>
    <lineage>
        <taxon>Eukaryota</taxon>
        <taxon>Metazoa</taxon>
        <taxon>Spiralia</taxon>
        <taxon>Lophotrochozoa</taxon>
        <taxon>Mollusca</taxon>
        <taxon>Bivalvia</taxon>
        <taxon>Autobranchia</taxon>
        <taxon>Heteroconchia</taxon>
        <taxon>Euheterodonta</taxon>
        <taxon>Imparidentia</taxon>
        <taxon>Neoheterodontei</taxon>
        <taxon>Myida</taxon>
        <taxon>Dreissenoidea</taxon>
        <taxon>Dreissenidae</taxon>
        <taxon>Dreissena</taxon>
    </lineage>
</organism>
<evidence type="ECO:0000256" key="1">
    <source>
        <dbReference type="ARBA" id="ARBA00022737"/>
    </source>
</evidence>
<evidence type="ECO:0000256" key="3">
    <source>
        <dbReference type="ARBA" id="ARBA00023123"/>
    </source>
</evidence>
<evidence type="ECO:0000256" key="2">
    <source>
        <dbReference type="ARBA" id="ARBA00022837"/>
    </source>
</evidence>
<feature type="domain" description="EF-hand" evidence="8">
    <location>
        <begin position="13"/>
        <end position="48"/>
    </location>
</feature>
<keyword evidence="5" id="KW-0514">Muscle protein</keyword>
<dbReference type="InterPro" id="IPR050230">
    <property type="entry name" value="CALM/Myosin/TropC-like"/>
</dbReference>
<proteinExistence type="predicted"/>
<comment type="function">
    <text evidence="6">In molluscan muscle, calcium regulation is associated with myosin rather than with actin. Muscle myosin contains two types of light chains: the catalytic light chain, essential for ATPase activity, and the regulatory light chain, a calcium-binding protein responsible for Ca(2+) dependent binding and Ca(2+) dependent Mg-ATPase activity.</text>
</comment>
<dbReference type="InterPro" id="IPR011992">
    <property type="entry name" value="EF-hand-dom_pair"/>
</dbReference>
<evidence type="ECO:0000256" key="6">
    <source>
        <dbReference type="ARBA" id="ARBA00049593"/>
    </source>
</evidence>
<feature type="domain" description="EF-hand" evidence="8">
    <location>
        <begin position="88"/>
        <end position="123"/>
    </location>
</feature>
<evidence type="ECO:0000313" key="10">
    <source>
        <dbReference type="Proteomes" id="UP000828390"/>
    </source>
</evidence>
<keyword evidence="10" id="KW-1185">Reference proteome</keyword>
<keyword evidence="3" id="KW-0518">Myosin</keyword>
<dbReference type="PROSITE" id="PS00018">
    <property type="entry name" value="EF_HAND_1"/>
    <property type="match status" value="4"/>
</dbReference>
<evidence type="ECO:0000259" key="8">
    <source>
        <dbReference type="PROSITE" id="PS50222"/>
    </source>
</evidence>
<evidence type="ECO:0000256" key="5">
    <source>
        <dbReference type="ARBA" id="ARBA00023179"/>
    </source>
</evidence>
<dbReference type="Pfam" id="PF13499">
    <property type="entry name" value="EF-hand_7"/>
    <property type="match status" value="2"/>
</dbReference>
<keyword evidence="4" id="KW-0505">Motor protein</keyword>
<dbReference type="PANTHER" id="PTHR23048">
    <property type="entry name" value="MYOSIN LIGHT CHAIN 1, 3"/>
    <property type="match status" value="1"/>
</dbReference>
<keyword evidence="1" id="KW-0677">Repeat</keyword>
<dbReference type="InterPro" id="IPR018247">
    <property type="entry name" value="EF_Hand_1_Ca_BS"/>
</dbReference>
<dbReference type="OrthoDB" id="26525at2759"/>
<dbReference type="PROSITE" id="PS50222">
    <property type="entry name" value="EF_HAND_2"/>
    <property type="match status" value="4"/>
</dbReference>
<reference evidence="9" key="2">
    <citation type="submission" date="2020-11" db="EMBL/GenBank/DDBJ databases">
        <authorList>
            <person name="McCartney M.A."/>
            <person name="Auch B."/>
            <person name="Kono T."/>
            <person name="Mallez S."/>
            <person name="Becker A."/>
            <person name="Gohl D.M."/>
            <person name="Silverstein K.A.T."/>
            <person name="Koren S."/>
            <person name="Bechman K.B."/>
            <person name="Herman A."/>
            <person name="Abrahante J.E."/>
            <person name="Garbe J."/>
        </authorList>
    </citation>
    <scope>NUCLEOTIDE SEQUENCE</scope>
    <source>
        <strain evidence="9">Duluth1</strain>
        <tissue evidence="9">Whole animal</tissue>
    </source>
</reference>
<gene>
    <name evidence="9" type="ORF">DPMN_072876</name>
</gene>
<dbReference type="SUPFAM" id="SSF47473">
    <property type="entry name" value="EF-hand"/>
    <property type="match status" value="1"/>
</dbReference>
<feature type="domain" description="EF-hand" evidence="8">
    <location>
        <begin position="124"/>
        <end position="159"/>
    </location>
</feature>
<dbReference type="CDD" id="cd00051">
    <property type="entry name" value="EFh"/>
    <property type="match status" value="2"/>
</dbReference>
<dbReference type="InterPro" id="IPR002048">
    <property type="entry name" value="EF_hand_dom"/>
</dbReference>